<feature type="domain" description="Apiosidase-like catalytic" evidence="1">
    <location>
        <begin position="101"/>
        <end position="350"/>
    </location>
</feature>
<dbReference type="Pfam" id="PF16586">
    <property type="entry name" value="DUF5060"/>
    <property type="match status" value="1"/>
</dbReference>
<dbReference type="AlphaFoldDB" id="A0A7Z2VL02"/>
<sequence length="506" mass="59448">MKYSKQVEQWDIFEIELQFSNLGGNPFRDIWLQATFKIGDEFKRVNGFYDGGTTWRIRFMPETTGNYRFQIHSNVDRFNGLEGHFTSTMPSEGNHGPVQVNGVHFNYADGTPFFVMGTTAYAWTYRPEEVRLRTLESFAKYGFNKIRMLVFPKYYRGLLMDVNVDYDPPVFPFAGKPNEFDFQTLVPEYFRNFEERVMDLMRLGIEADVILFHPYDTWGIDSGMRQADDLFYVNYLISRLAAYRNVWWSLANEYDISSTPEGMFCSRTDRKDWDLIGTTIKSNDPHGHPISVHNLPMRHIYPDRDWLSHVSIQHPDTYTLLSELKHHYKKPIVNDEYQYEGNIKDEWGNSDGATTLFRHWLSAMAGCYASHGEVFKVDGNETDLFWSYGGTLIGDSAPRLKFMKEILESCAYQDMNRDWANTDGHHYFALNRGIDEYLFFCRYDLPGKGFWFGSYDGSRPEYDVIVYDAWNCIEKDRLTVKEIEANHLLPIKAWTVYRLKRKKMQM</sequence>
<evidence type="ECO:0000259" key="2">
    <source>
        <dbReference type="Pfam" id="PF16586"/>
    </source>
</evidence>
<dbReference type="Proteomes" id="UP000502248">
    <property type="component" value="Chromosome"/>
</dbReference>
<gene>
    <name evidence="3" type="ORF">HH215_18690</name>
</gene>
<keyword evidence="4" id="KW-1185">Reference proteome</keyword>
<name>A0A7Z2VL02_9BACL</name>
<dbReference type="PANTHER" id="PTHR37836:SF2">
    <property type="entry name" value="DUF4038 DOMAIN-CONTAINING PROTEIN"/>
    <property type="match status" value="1"/>
</dbReference>
<dbReference type="InterPro" id="IPR017853">
    <property type="entry name" value="GH"/>
</dbReference>
<dbReference type="InterPro" id="IPR025277">
    <property type="entry name" value="Apiosidase-like_cat_dom"/>
</dbReference>
<dbReference type="Gene3D" id="3.20.20.80">
    <property type="entry name" value="Glycosidases"/>
    <property type="match status" value="1"/>
</dbReference>
<dbReference type="Gene3D" id="2.60.40.10">
    <property type="entry name" value="Immunoglobulins"/>
    <property type="match status" value="1"/>
</dbReference>
<reference evidence="3 4" key="1">
    <citation type="submission" date="2020-04" db="EMBL/GenBank/DDBJ databases">
        <title>Genome sequencing of novel species.</title>
        <authorList>
            <person name="Heo J."/>
            <person name="Kim S.-J."/>
            <person name="Kim J.-S."/>
            <person name="Hong S.-B."/>
            <person name="Kwon S.-W."/>
        </authorList>
    </citation>
    <scope>NUCLEOTIDE SEQUENCE [LARGE SCALE GENOMIC DNA]</scope>
    <source>
        <strain evidence="3 4">MFER-1</strain>
    </source>
</reference>
<dbReference type="SUPFAM" id="SSF51445">
    <property type="entry name" value="(Trans)glycosidases"/>
    <property type="match status" value="1"/>
</dbReference>
<evidence type="ECO:0000259" key="1">
    <source>
        <dbReference type="Pfam" id="PF13204"/>
    </source>
</evidence>
<dbReference type="EMBL" id="CP051680">
    <property type="protein sequence ID" value="QJD85007.1"/>
    <property type="molecule type" value="Genomic_DNA"/>
</dbReference>
<dbReference type="RefSeq" id="WP_169281283.1">
    <property type="nucleotide sequence ID" value="NZ_CP051680.1"/>
</dbReference>
<protein>
    <submittedName>
        <fullName evidence="3">DUF4038 domain-containing protein</fullName>
    </submittedName>
</protein>
<dbReference type="InterPro" id="IPR013783">
    <property type="entry name" value="Ig-like_fold"/>
</dbReference>
<dbReference type="Pfam" id="PF13204">
    <property type="entry name" value="Apiosidase"/>
    <property type="match status" value="1"/>
</dbReference>
<dbReference type="PANTHER" id="PTHR37836">
    <property type="entry name" value="LMO1036 PROTEIN"/>
    <property type="match status" value="1"/>
</dbReference>
<dbReference type="InterPro" id="IPR032260">
    <property type="entry name" value="DUF5060"/>
</dbReference>
<evidence type="ECO:0000313" key="3">
    <source>
        <dbReference type="EMBL" id="QJD85007.1"/>
    </source>
</evidence>
<proteinExistence type="predicted"/>
<dbReference type="KEGG" id="cheb:HH215_18690"/>
<accession>A0A7Z2VL02</accession>
<organism evidence="3 4">
    <name type="scientific">Cohnella herbarum</name>
    <dbReference type="NCBI Taxonomy" id="2728023"/>
    <lineage>
        <taxon>Bacteria</taxon>
        <taxon>Bacillati</taxon>
        <taxon>Bacillota</taxon>
        <taxon>Bacilli</taxon>
        <taxon>Bacillales</taxon>
        <taxon>Paenibacillaceae</taxon>
        <taxon>Cohnella</taxon>
    </lineage>
</organism>
<feature type="domain" description="DUF5060" evidence="2">
    <location>
        <begin position="6"/>
        <end position="74"/>
    </location>
</feature>
<evidence type="ECO:0000313" key="4">
    <source>
        <dbReference type="Proteomes" id="UP000502248"/>
    </source>
</evidence>